<dbReference type="EMBL" id="JAAIUW010000004">
    <property type="protein sequence ID" value="KAF7834445.1"/>
    <property type="molecule type" value="Genomic_DNA"/>
</dbReference>
<proteinExistence type="predicted"/>
<comment type="caution">
    <text evidence="1">The sequence shown here is derived from an EMBL/GenBank/DDBJ whole genome shotgun (WGS) entry which is preliminary data.</text>
</comment>
<protein>
    <submittedName>
        <fullName evidence="1">Uncharacterized protein</fullName>
    </submittedName>
</protein>
<sequence length="24" mass="2727">MGVLLKETAIEREKLDGVVERKGR</sequence>
<evidence type="ECO:0000313" key="2">
    <source>
        <dbReference type="Proteomes" id="UP000634136"/>
    </source>
</evidence>
<dbReference type="Proteomes" id="UP000634136">
    <property type="component" value="Unassembled WGS sequence"/>
</dbReference>
<evidence type="ECO:0000313" key="1">
    <source>
        <dbReference type="EMBL" id="KAF7834445.1"/>
    </source>
</evidence>
<organism evidence="1 2">
    <name type="scientific">Senna tora</name>
    <dbReference type="NCBI Taxonomy" id="362788"/>
    <lineage>
        <taxon>Eukaryota</taxon>
        <taxon>Viridiplantae</taxon>
        <taxon>Streptophyta</taxon>
        <taxon>Embryophyta</taxon>
        <taxon>Tracheophyta</taxon>
        <taxon>Spermatophyta</taxon>
        <taxon>Magnoliopsida</taxon>
        <taxon>eudicotyledons</taxon>
        <taxon>Gunneridae</taxon>
        <taxon>Pentapetalae</taxon>
        <taxon>rosids</taxon>
        <taxon>fabids</taxon>
        <taxon>Fabales</taxon>
        <taxon>Fabaceae</taxon>
        <taxon>Caesalpinioideae</taxon>
        <taxon>Cassia clade</taxon>
        <taxon>Senna</taxon>
    </lineage>
</organism>
<gene>
    <name evidence="1" type="ORF">G2W53_009304</name>
</gene>
<keyword evidence="2" id="KW-1185">Reference proteome</keyword>
<name>A0A834WXZ4_9FABA</name>
<reference evidence="1" key="1">
    <citation type="submission" date="2020-09" db="EMBL/GenBank/DDBJ databases">
        <title>Genome-Enabled Discovery of Anthraquinone Biosynthesis in Senna tora.</title>
        <authorList>
            <person name="Kang S.-H."/>
            <person name="Pandey R.P."/>
            <person name="Lee C.-M."/>
            <person name="Sim J.-S."/>
            <person name="Jeong J.-T."/>
            <person name="Choi B.-S."/>
            <person name="Jung M."/>
            <person name="Ginzburg D."/>
            <person name="Zhao K."/>
            <person name="Won S.Y."/>
            <person name="Oh T.-J."/>
            <person name="Yu Y."/>
            <person name="Kim N.-H."/>
            <person name="Lee O.R."/>
            <person name="Lee T.-H."/>
            <person name="Bashyal P."/>
            <person name="Kim T.-S."/>
            <person name="Lee W.-H."/>
            <person name="Kawkins C."/>
            <person name="Kim C.-K."/>
            <person name="Kim J.S."/>
            <person name="Ahn B.O."/>
            <person name="Rhee S.Y."/>
            <person name="Sohng J.K."/>
        </authorList>
    </citation>
    <scope>NUCLEOTIDE SEQUENCE</scope>
    <source>
        <tissue evidence="1">Leaf</tissue>
    </source>
</reference>
<accession>A0A834WXZ4</accession>
<dbReference type="AlphaFoldDB" id="A0A834WXZ4"/>